<dbReference type="GO" id="GO:0016787">
    <property type="term" value="F:hydrolase activity"/>
    <property type="evidence" value="ECO:0007669"/>
    <property type="project" value="UniProtKB-KW"/>
</dbReference>
<keyword evidence="3" id="KW-0614">Plasmid</keyword>
<reference evidence="3" key="1">
    <citation type="submission" date="2006-06" db="EMBL/GenBank/DDBJ databases">
        <title>Complete sequence of Plasmid 2 of Chelativorans sp. BNC1.</title>
        <authorList>
            <consortium name="US DOE Joint Genome Institute"/>
            <person name="Copeland A."/>
            <person name="Lucas S."/>
            <person name="Lapidus A."/>
            <person name="Barry K."/>
            <person name="Detter J.C."/>
            <person name="Glavina del Rio T."/>
            <person name="Hammon N."/>
            <person name="Israni S."/>
            <person name="Dalin E."/>
            <person name="Tice H."/>
            <person name="Pitluck S."/>
            <person name="Chertkov O."/>
            <person name="Brettin T."/>
            <person name="Bruce D."/>
            <person name="Han C."/>
            <person name="Tapia R."/>
            <person name="Gilna P."/>
            <person name="Schmutz J."/>
            <person name="Larimer F."/>
            <person name="Land M."/>
            <person name="Hauser L."/>
            <person name="Kyrpides N."/>
            <person name="Mikhailova N."/>
            <person name="Richardson P."/>
        </authorList>
    </citation>
    <scope>NUCLEOTIDE SEQUENCE</scope>
    <source>
        <strain evidence="3">BNC1</strain>
        <plasmid evidence="3">2</plasmid>
    </source>
</reference>
<feature type="domain" description="Amidohydrolase-related" evidence="2">
    <location>
        <begin position="9"/>
        <end position="273"/>
    </location>
</feature>
<dbReference type="OrthoDB" id="149172at2"/>
<dbReference type="InterPro" id="IPR032465">
    <property type="entry name" value="ACMSD"/>
</dbReference>
<dbReference type="GO" id="GO:0019748">
    <property type="term" value="P:secondary metabolic process"/>
    <property type="evidence" value="ECO:0007669"/>
    <property type="project" value="TreeGrafter"/>
</dbReference>
<protein>
    <submittedName>
        <fullName evidence="3">Amidohydrolase 2</fullName>
    </submittedName>
</protein>
<organism evidence="3">
    <name type="scientific">Chelativorans sp. (strain BNC1)</name>
    <dbReference type="NCBI Taxonomy" id="266779"/>
    <lineage>
        <taxon>Bacteria</taxon>
        <taxon>Pseudomonadati</taxon>
        <taxon>Pseudomonadota</taxon>
        <taxon>Alphaproteobacteria</taxon>
        <taxon>Hyphomicrobiales</taxon>
        <taxon>Phyllobacteriaceae</taxon>
        <taxon>Chelativorans</taxon>
    </lineage>
</organism>
<dbReference type="PANTHER" id="PTHR21240">
    <property type="entry name" value="2-AMINO-3-CARBOXYLMUCONATE-6-SEMIALDEHYDE DECARBOXYLASE"/>
    <property type="match status" value="1"/>
</dbReference>
<dbReference type="Pfam" id="PF04909">
    <property type="entry name" value="Amidohydro_2"/>
    <property type="match status" value="1"/>
</dbReference>
<dbReference type="KEGG" id="mes:Meso_4473"/>
<evidence type="ECO:0000256" key="1">
    <source>
        <dbReference type="ARBA" id="ARBA00023239"/>
    </source>
</evidence>
<geneLocation type="plasmid" evidence="3">
    <name>2</name>
</geneLocation>
<keyword evidence="1" id="KW-0456">Lyase</keyword>
<dbReference type="InterPro" id="IPR006680">
    <property type="entry name" value="Amidohydro-rel"/>
</dbReference>
<dbReference type="SUPFAM" id="SSF51556">
    <property type="entry name" value="Metallo-dependent hydrolases"/>
    <property type="match status" value="1"/>
</dbReference>
<dbReference type="AlphaFoldDB" id="Q11AS4"/>
<gene>
    <name evidence="3" type="ordered locus">Meso_4473</name>
</gene>
<proteinExistence type="predicted"/>
<accession>Q11AS4</accession>
<evidence type="ECO:0000313" key="3">
    <source>
        <dbReference type="EMBL" id="ABG65501.1"/>
    </source>
</evidence>
<dbReference type="InterPro" id="IPR032466">
    <property type="entry name" value="Metal_Hydrolase"/>
</dbReference>
<dbReference type="eggNOG" id="COG2159">
    <property type="taxonomic scope" value="Bacteria"/>
</dbReference>
<dbReference type="GO" id="GO:0016831">
    <property type="term" value="F:carboxy-lyase activity"/>
    <property type="evidence" value="ECO:0007669"/>
    <property type="project" value="InterPro"/>
</dbReference>
<sequence length="276" mass="30782">MIAEYDIYDLHQHVGPLGGLLGSSNWFLDGDALHADVEQRIAFMDKFGIHQASVMAGNGYPTAGGIEDTRRVNDYIRRYQQVRPDRIAACYGTVNPLEGVAALKEIDRCLDRLGMSAMMWHHRFMGVIIDHPMMDEFVSRLTDHGKPAFVHIIADSKLESPWRLEKLADRNPDATFVALDAFSSPDHSQWMPYIASRHPNIMFDTGVMVSVGHLIENFISVAGADRTLLGTNFYSQPQLFNTPFPVSEFLNSDLPPDALRKILGGNARKLLGLADA</sequence>
<evidence type="ECO:0000259" key="2">
    <source>
        <dbReference type="Pfam" id="PF04909"/>
    </source>
</evidence>
<dbReference type="Gene3D" id="3.20.20.140">
    <property type="entry name" value="Metal-dependent hydrolases"/>
    <property type="match status" value="1"/>
</dbReference>
<dbReference type="GO" id="GO:0005737">
    <property type="term" value="C:cytoplasm"/>
    <property type="evidence" value="ECO:0007669"/>
    <property type="project" value="TreeGrafter"/>
</dbReference>
<name>Q11AS4_CHESB</name>
<dbReference type="PANTHER" id="PTHR21240:SF28">
    <property type="entry name" value="ISO-OROTATE DECARBOXYLASE (EUROFUNG)"/>
    <property type="match status" value="1"/>
</dbReference>
<dbReference type="EMBL" id="CP000391">
    <property type="protein sequence ID" value="ABG65501.1"/>
    <property type="molecule type" value="Genomic_DNA"/>
</dbReference>
<dbReference type="HOGENOM" id="CLU_1045490_0_0_5"/>
<keyword evidence="3" id="KW-0378">Hydrolase</keyword>